<sequence>MPSVVSLLLSVFLATPEACPPPDVTLLEAASTARSRFAELLATRPSFPEESGAIGILWRDPACALMTHAPSILDSSHLALARECELLLHLKPGTANRYEYLLRMPITQRQPSRIALVWLAPTADHLGLREHVLISDRDNVWYWHGPVNAPFIQQFQCRANPWADLPRWF</sequence>
<dbReference type="AlphaFoldDB" id="A0A2P1PTQ6"/>
<dbReference type="EMBL" id="CP027860">
    <property type="protein sequence ID" value="AVP98210.1"/>
    <property type="molecule type" value="Genomic_DNA"/>
</dbReference>
<evidence type="ECO:0000313" key="2">
    <source>
        <dbReference type="Proteomes" id="UP000241074"/>
    </source>
</evidence>
<gene>
    <name evidence="1" type="ORF">C7S18_13855</name>
</gene>
<keyword evidence="2" id="KW-1185">Reference proteome</keyword>
<evidence type="ECO:0000313" key="1">
    <source>
        <dbReference type="EMBL" id="AVP98210.1"/>
    </source>
</evidence>
<dbReference type="KEGG" id="xba:C7S18_13855"/>
<proteinExistence type="predicted"/>
<dbReference type="Proteomes" id="UP000241074">
    <property type="component" value="Chromosome"/>
</dbReference>
<name>A0A2P1PTQ6_9GAMM</name>
<reference evidence="1 2" key="2">
    <citation type="submission" date="2018-03" db="EMBL/GenBank/DDBJ databases">
        <authorList>
            <person name="Keele B.F."/>
        </authorList>
    </citation>
    <scope>NUCLEOTIDE SEQUENCE [LARGE SCALE GENOMIC DNA]</scope>
    <source>
        <strain evidence="1 2">D13</strain>
    </source>
</reference>
<reference evidence="1 2" key="1">
    <citation type="submission" date="2018-03" db="EMBL/GenBank/DDBJ databases">
        <title>Ahniella affigens gen. nov., sp. nov., a gammaproteobacterium isolated from sandy soil near a stream.</title>
        <authorList>
            <person name="Ko Y."/>
            <person name="Kim J.-H."/>
        </authorList>
    </citation>
    <scope>NUCLEOTIDE SEQUENCE [LARGE SCALE GENOMIC DNA]</scope>
    <source>
        <strain evidence="1 2">D13</strain>
    </source>
</reference>
<protein>
    <submittedName>
        <fullName evidence="1">Uncharacterized protein</fullName>
    </submittedName>
</protein>
<dbReference type="RefSeq" id="WP_106892130.1">
    <property type="nucleotide sequence ID" value="NZ_CP027860.1"/>
</dbReference>
<organism evidence="1 2">
    <name type="scientific">Ahniella affigens</name>
    <dbReference type="NCBI Taxonomy" id="2021234"/>
    <lineage>
        <taxon>Bacteria</taxon>
        <taxon>Pseudomonadati</taxon>
        <taxon>Pseudomonadota</taxon>
        <taxon>Gammaproteobacteria</taxon>
        <taxon>Lysobacterales</taxon>
        <taxon>Rhodanobacteraceae</taxon>
        <taxon>Ahniella</taxon>
    </lineage>
</organism>
<accession>A0A2P1PTQ6</accession>